<gene>
    <name evidence="4" type="ORF">LTR25_000783</name>
</gene>
<evidence type="ECO:0000313" key="5">
    <source>
        <dbReference type="Proteomes" id="UP001345827"/>
    </source>
</evidence>
<organism evidence="4 5">
    <name type="scientific">Vermiconidia calcicola</name>
    <dbReference type="NCBI Taxonomy" id="1690605"/>
    <lineage>
        <taxon>Eukaryota</taxon>
        <taxon>Fungi</taxon>
        <taxon>Dikarya</taxon>
        <taxon>Ascomycota</taxon>
        <taxon>Pezizomycotina</taxon>
        <taxon>Dothideomycetes</taxon>
        <taxon>Dothideomycetidae</taxon>
        <taxon>Mycosphaerellales</taxon>
        <taxon>Extremaceae</taxon>
        <taxon>Vermiconidia</taxon>
    </lineage>
</organism>
<dbReference type="PANTHER" id="PTHR11820">
    <property type="entry name" value="ACYLPYRUVASE"/>
    <property type="match status" value="1"/>
</dbReference>
<comment type="similarity">
    <text evidence="1">Belongs to the FAH family.</text>
</comment>
<sequence>MAWKRLIRFKTLEGEVHFGDPIIDAAEELTEKLWSRTLEADILQGADIPNLRPTGSKARVAELIGPLTPAEVPIVKCIGLNYMKHIREAGRTPPPYPSIFVKGSPCIAGWNDDIPIHPIAQQDQLDYEGELCIFIGQTGKNISREEALDYVVGYTVGNDISARTWQRDPAFAGNVPQWCFSKGFDKFCPIGPMLVSPAVIGAADHLRLQTFVNGEVRQDANTDDLVFGVKDIVSFCSQGTTLEKGTIIMTGTPAGVALGMSPPKWLRDGDVVEVKIQHLGSIKNRMVFEHGSMVWKRE</sequence>
<keyword evidence="2" id="KW-0479">Metal-binding</keyword>
<proteinExistence type="inferred from homology"/>
<dbReference type="SUPFAM" id="SSF56529">
    <property type="entry name" value="FAH"/>
    <property type="match status" value="1"/>
</dbReference>
<evidence type="ECO:0000259" key="3">
    <source>
        <dbReference type="Pfam" id="PF01557"/>
    </source>
</evidence>
<dbReference type="GO" id="GO:0050163">
    <property type="term" value="F:oxaloacetate tautomerase activity"/>
    <property type="evidence" value="ECO:0007669"/>
    <property type="project" value="UniProtKB-ARBA"/>
</dbReference>
<dbReference type="InterPro" id="IPR036663">
    <property type="entry name" value="Fumarylacetoacetase_C_sf"/>
</dbReference>
<dbReference type="Gene3D" id="3.90.850.10">
    <property type="entry name" value="Fumarylacetoacetase-like, C-terminal domain"/>
    <property type="match status" value="1"/>
</dbReference>
<reference evidence="4 5" key="1">
    <citation type="submission" date="2023-06" db="EMBL/GenBank/DDBJ databases">
        <title>Black Yeasts Isolated from many extreme environments.</title>
        <authorList>
            <person name="Coleine C."/>
            <person name="Stajich J.E."/>
            <person name="Selbmann L."/>
        </authorList>
    </citation>
    <scope>NUCLEOTIDE SEQUENCE [LARGE SCALE GENOMIC DNA]</scope>
    <source>
        <strain evidence="4 5">CCFEE 5887</strain>
    </source>
</reference>
<evidence type="ECO:0000313" key="4">
    <source>
        <dbReference type="EMBL" id="KAK5545773.1"/>
    </source>
</evidence>
<dbReference type="FunFam" id="3.90.850.10:FF:000002">
    <property type="entry name" value="2-hydroxyhepta-2,4-diene-1,7-dioate isomerase"/>
    <property type="match status" value="1"/>
</dbReference>
<dbReference type="Proteomes" id="UP001345827">
    <property type="component" value="Unassembled WGS sequence"/>
</dbReference>
<evidence type="ECO:0000256" key="1">
    <source>
        <dbReference type="ARBA" id="ARBA00010211"/>
    </source>
</evidence>
<evidence type="ECO:0000256" key="2">
    <source>
        <dbReference type="ARBA" id="ARBA00022723"/>
    </source>
</evidence>
<feature type="domain" description="Fumarylacetoacetase-like C-terminal" evidence="3">
    <location>
        <begin position="76"/>
        <end position="286"/>
    </location>
</feature>
<protein>
    <recommendedName>
        <fullName evidence="3">Fumarylacetoacetase-like C-terminal domain-containing protein</fullName>
    </recommendedName>
</protein>
<name>A0AAV9QKV4_9PEZI</name>
<dbReference type="GO" id="GO:0006107">
    <property type="term" value="P:oxaloacetate metabolic process"/>
    <property type="evidence" value="ECO:0007669"/>
    <property type="project" value="UniProtKB-ARBA"/>
</dbReference>
<dbReference type="Pfam" id="PF01557">
    <property type="entry name" value="FAA_hydrolase"/>
    <property type="match status" value="1"/>
</dbReference>
<keyword evidence="5" id="KW-1185">Reference proteome</keyword>
<comment type="caution">
    <text evidence="4">The sequence shown here is derived from an EMBL/GenBank/DDBJ whole genome shotgun (WGS) entry which is preliminary data.</text>
</comment>
<dbReference type="InterPro" id="IPR011234">
    <property type="entry name" value="Fumarylacetoacetase-like_C"/>
</dbReference>
<dbReference type="GO" id="GO:0046872">
    <property type="term" value="F:metal ion binding"/>
    <property type="evidence" value="ECO:0007669"/>
    <property type="project" value="UniProtKB-KW"/>
</dbReference>
<dbReference type="AlphaFoldDB" id="A0AAV9QKV4"/>
<accession>A0AAV9QKV4</accession>
<dbReference type="PANTHER" id="PTHR11820:SF100">
    <property type="entry name" value="FUMARYLACETOACETATE HYDROLASE FAMILY PROTEIN (AFU_ORTHOLOGUE AFUA_4G01490)"/>
    <property type="match status" value="1"/>
</dbReference>
<dbReference type="EMBL" id="JAXLQG010000001">
    <property type="protein sequence ID" value="KAK5545773.1"/>
    <property type="molecule type" value="Genomic_DNA"/>
</dbReference>